<sequence length="74" mass="7626">MHGRSERCYDRPSVPGDCIPIRDELDSLSAVVALSAWRGGQKQDLGGRAVAVLAHAAAVAGVERGGEEAVAAPT</sequence>
<evidence type="ECO:0000313" key="1">
    <source>
        <dbReference type="EMBL" id="KAG8077386.1"/>
    </source>
</evidence>
<gene>
    <name evidence="1" type="ORF">GUJ93_ZPchr0007g3977</name>
</gene>
<reference evidence="1" key="2">
    <citation type="submission" date="2021-02" db="EMBL/GenBank/DDBJ databases">
        <authorList>
            <person name="Kimball J.A."/>
            <person name="Haas M.W."/>
            <person name="Macchietto M."/>
            <person name="Kono T."/>
            <person name="Duquette J."/>
            <person name="Shao M."/>
        </authorList>
    </citation>
    <scope>NUCLEOTIDE SEQUENCE</scope>
    <source>
        <tissue evidence="1">Fresh leaf tissue</tissue>
    </source>
</reference>
<comment type="caution">
    <text evidence="1">The sequence shown here is derived from an EMBL/GenBank/DDBJ whole genome shotgun (WGS) entry which is preliminary data.</text>
</comment>
<proteinExistence type="predicted"/>
<protein>
    <submittedName>
        <fullName evidence="1">Uncharacterized protein</fullName>
    </submittedName>
</protein>
<evidence type="ECO:0000313" key="2">
    <source>
        <dbReference type="Proteomes" id="UP000729402"/>
    </source>
</evidence>
<dbReference type="Proteomes" id="UP000729402">
    <property type="component" value="Unassembled WGS sequence"/>
</dbReference>
<organism evidence="1 2">
    <name type="scientific">Zizania palustris</name>
    <name type="common">Northern wild rice</name>
    <dbReference type="NCBI Taxonomy" id="103762"/>
    <lineage>
        <taxon>Eukaryota</taxon>
        <taxon>Viridiplantae</taxon>
        <taxon>Streptophyta</taxon>
        <taxon>Embryophyta</taxon>
        <taxon>Tracheophyta</taxon>
        <taxon>Spermatophyta</taxon>
        <taxon>Magnoliopsida</taxon>
        <taxon>Liliopsida</taxon>
        <taxon>Poales</taxon>
        <taxon>Poaceae</taxon>
        <taxon>BOP clade</taxon>
        <taxon>Oryzoideae</taxon>
        <taxon>Oryzeae</taxon>
        <taxon>Zizaniinae</taxon>
        <taxon>Zizania</taxon>
    </lineage>
</organism>
<name>A0A8J5VXQ6_ZIZPA</name>
<dbReference type="AlphaFoldDB" id="A0A8J5VXQ6"/>
<reference evidence="1" key="1">
    <citation type="journal article" date="2021" name="bioRxiv">
        <title>Whole Genome Assembly and Annotation of Northern Wild Rice, Zizania palustris L., Supports a Whole Genome Duplication in the Zizania Genus.</title>
        <authorList>
            <person name="Haas M."/>
            <person name="Kono T."/>
            <person name="Macchietto M."/>
            <person name="Millas R."/>
            <person name="McGilp L."/>
            <person name="Shao M."/>
            <person name="Duquette J."/>
            <person name="Hirsch C.N."/>
            <person name="Kimball J."/>
        </authorList>
    </citation>
    <scope>NUCLEOTIDE SEQUENCE</scope>
    <source>
        <tissue evidence="1">Fresh leaf tissue</tissue>
    </source>
</reference>
<dbReference type="EMBL" id="JAAALK010000282">
    <property type="protein sequence ID" value="KAG8077386.1"/>
    <property type="molecule type" value="Genomic_DNA"/>
</dbReference>
<accession>A0A8J5VXQ6</accession>
<keyword evidence="2" id="KW-1185">Reference proteome</keyword>